<dbReference type="Proteomes" id="UP000005695">
    <property type="component" value="Unassembled WGS sequence"/>
</dbReference>
<feature type="transmembrane region" description="Helical" evidence="1">
    <location>
        <begin position="171"/>
        <end position="191"/>
    </location>
</feature>
<dbReference type="AlphaFoldDB" id="Q1JY43"/>
<reference evidence="2" key="2">
    <citation type="submission" date="2006-05" db="EMBL/GenBank/DDBJ databases">
        <title>Sequencing of the draft genome and assembly of Desulfuromonas acetoxidans DSM 684.</title>
        <authorList>
            <consortium name="US DOE Joint Genome Institute (JGI-PGF)"/>
            <person name="Copeland A."/>
            <person name="Lucas S."/>
            <person name="Lapidus A."/>
            <person name="Barry K."/>
            <person name="Detter J.C."/>
            <person name="Glavina del Rio T."/>
            <person name="Hammon N."/>
            <person name="Israni S."/>
            <person name="Dalin E."/>
            <person name="Tice H."/>
            <person name="Bruce D."/>
            <person name="Pitluck S."/>
            <person name="Richardson P."/>
        </authorList>
    </citation>
    <scope>NUCLEOTIDE SEQUENCE [LARGE SCALE GENOMIC DNA]</scope>
    <source>
        <strain evidence="2">DSM 684</strain>
    </source>
</reference>
<feature type="transmembrane region" description="Helical" evidence="1">
    <location>
        <begin position="272"/>
        <end position="297"/>
    </location>
</feature>
<name>Q1JY43_DESA6</name>
<evidence type="ECO:0000313" key="3">
    <source>
        <dbReference type="Proteomes" id="UP000005695"/>
    </source>
</evidence>
<organism evidence="2 3">
    <name type="scientific">Desulfuromonas acetoxidans (strain DSM 684 / 11070)</name>
    <dbReference type="NCBI Taxonomy" id="281689"/>
    <lineage>
        <taxon>Bacteria</taxon>
        <taxon>Pseudomonadati</taxon>
        <taxon>Thermodesulfobacteriota</taxon>
        <taxon>Desulfuromonadia</taxon>
        <taxon>Desulfuromonadales</taxon>
        <taxon>Desulfuromonadaceae</taxon>
        <taxon>Desulfuromonas</taxon>
    </lineage>
</organism>
<feature type="transmembrane region" description="Helical" evidence="1">
    <location>
        <begin position="211"/>
        <end position="228"/>
    </location>
</feature>
<keyword evidence="3" id="KW-1185">Reference proteome</keyword>
<evidence type="ECO:0000256" key="1">
    <source>
        <dbReference type="SAM" id="Phobius"/>
    </source>
</evidence>
<dbReference type="OrthoDB" id="12714at2"/>
<dbReference type="PANTHER" id="PTHR41324">
    <property type="entry name" value="MEMBRANE PROTEIN-RELATED"/>
    <property type="match status" value="1"/>
</dbReference>
<dbReference type="EMBL" id="AAEW02000013">
    <property type="protein sequence ID" value="EAT15153.1"/>
    <property type="molecule type" value="Genomic_DNA"/>
</dbReference>
<dbReference type="PANTHER" id="PTHR41324:SF1">
    <property type="entry name" value="DUF2232 DOMAIN-CONTAINING PROTEIN"/>
    <property type="match status" value="1"/>
</dbReference>
<evidence type="ECO:0000313" key="2">
    <source>
        <dbReference type="EMBL" id="EAT15153.1"/>
    </source>
</evidence>
<comment type="caution">
    <text evidence="2">The sequence shown here is derived from an EMBL/GenBank/DDBJ whole genome shotgun (WGS) entry which is preliminary data.</text>
</comment>
<dbReference type="Pfam" id="PF09991">
    <property type="entry name" value="DUF2232"/>
    <property type="match status" value="1"/>
</dbReference>
<keyword evidence="1" id="KW-0812">Transmembrane</keyword>
<keyword evidence="1" id="KW-1133">Transmembrane helix</keyword>
<dbReference type="InterPro" id="IPR018710">
    <property type="entry name" value="DUF2232"/>
</dbReference>
<feature type="transmembrane region" description="Helical" evidence="1">
    <location>
        <begin position="72"/>
        <end position="89"/>
    </location>
</feature>
<feature type="transmembrane region" description="Helical" evidence="1">
    <location>
        <begin position="95"/>
        <end position="119"/>
    </location>
</feature>
<keyword evidence="1" id="KW-0472">Membrane</keyword>
<proteinExistence type="predicted"/>
<evidence type="ECO:0008006" key="4">
    <source>
        <dbReference type="Google" id="ProtNLM"/>
    </source>
</evidence>
<sequence length="307" mass="33764">MNRLLAILLGSVVTNSLLLSASTLGPVSAFLNMFMAMPLAYVGMRYGVGSALVGVTLTAAIQYAVAGFYSGGLYLLQFSMATIGLPWLLKVGISWLRSVLICTLCTAVLAGGFAGGYAARQEMTVTEMVNQYIDKEVASARTIYDQAELPKDQLDNLYLVLDSTADFFRQAFWGLATTAFMLLSLMTVGLLKVAPQRTYAVPGCMFHHLKLSEYLVWVLIAAGFSLLIKQPVVQQLALNCLTVILPLYFLQGIAIITFFFRKKAFSTLSRVFGYLLILVVNPLPLLVTAIGVFDMWFDFRKPRVKTT</sequence>
<gene>
    <name evidence="2" type="ORF">Dace_0523</name>
</gene>
<feature type="transmembrane region" description="Helical" evidence="1">
    <location>
        <begin position="44"/>
        <end position="65"/>
    </location>
</feature>
<accession>Q1JY43</accession>
<protein>
    <recommendedName>
        <fullName evidence="4">DUF2232 domain-containing protein</fullName>
    </recommendedName>
</protein>
<feature type="transmembrane region" description="Helical" evidence="1">
    <location>
        <begin position="240"/>
        <end position="260"/>
    </location>
</feature>
<dbReference type="RefSeq" id="WP_006001402.1">
    <property type="nucleotide sequence ID" value="NZ_AAEW02000013.1"/>
</dbReference>
<reference evidence="2" key="1">
    <citation type="submission" date="2006-05" db="EMBL/GenBank/DDBJ databases">
        <title>Annotation of the draft genome assembly of Desulfuromonas acetoxidans DSM 684.</title>
        <authorList>
            <consortium name="US DOE Joint Genome Institute (JGI-ORNL)"/>
            <person name="Larimer F."/>
            <person name="Land M."/>
            <person name="Hauser L."/>
        </authorList>
    </citation>
    <scope>NUCLEOTIDE SEQUENCE [LARGE SCALE GENOMIC DNA]</scope>
    <source>
        <strain evidence="2">DSM 684</strain>
    </source>
</reference>